<evidence type="ECO:0000313" key="5">
    <source>
        <dbReference type="Proteomes" id="UP000051446"/>
    </source>
</evidence>
<dbReference type="PROSITE" id="PS51208">
    <property type="entry name" value="AUTOTRANSPORTER"/>
    <property type="match status" value="1"/>
</dbReference>
<dbReference type="NCBIfam" id="TIGR01414">
    <property type="entry name" value="autotrans_barl"/>
    <property type="match status" value="1"/>
</dbReference>
<evidence type="ECO:0000256" key="2">
    <source>
        <dbReference type="SAM" id="SignalP"/>
    </source>
</evidence>
<dbReference type="PRINTS" id="PR01484">
    <property type="entry name" value="PRTACTNFAMLY"/>
</dbReference>
<name>A0A0R2YIU8_9PSED</name>
<dbReference type="InterPro" id="IPR051551">
    <property type="entry name" value="Autotransporter_adhesion"/>
</dbReference>
<dbReference type="Gene3D" id="2.160.20.20">
    <property type="match status" value="1"/>
</dbReference>
<dbReference type="SUPFAM" id="SSF103515">
    <property type="entry name" value="Autotransporter"/>
    <property type="match status" value="1"/>
</dbReference>
<feature type="domain" description="Autotransporter" evidence="3">
    <location>
        <begin position="487"/>
        <end position="757"/>
    </location>
</feature>
<dbReference type="PATRIC" id="fig|75588.4.peg.3100"/>
<gene>
    <name evidence="4" type="ORF">TU73_04065</name>
</gene>
<reference evidence="4 5" key="1">
    <citation type="submission" date="2015-02" db="EMBL/GenBank/DDBJ databases">
        <title>Pseudomonas helleri sp. nov. and Pseudomonas weihenstephanensis sp. nov., isolated from raw cows milk.</title>
        <authorList>
            <person name="von Neubeck M."/>
            <person name="Huptas C."/>
            <person name="Wenning M."/>
            <person name="Scherer S."/>
        </authorList>
    </citation>
    <scope>NUCLEOTIDE SEQUENCE [LARGE SCALE GENOMIC DNA]</scope>
    <source>
        <strain evidence="4 5">DSM 17149</strain>
    </source>
</reference>
<comment type="caution">
    <text evidence="4">The sequence shown here is derived from an EMBL/GenBank/DDBJ whole genome shotgun (WGS) entry which is preliminary data.</text>
</comment>
<dbReference type="InterPro" id="IPR005546">
    <property type="entry name" value="Autotransporte_beta"/>
</dbReference>
<dbReference type="Proteomes" id="UP000051446">
    <property type="component" value="Unassembled WGS sequence"/>
</dbReference>
<dbReference type="EMBL" id="JYLH01000002">
    <property type="protein sequence ID" value="KRP48061.1"/>
    <property type="molecule type" value="Genomic_DNA"/>
</dbReference>
<dbReference type="InterPro" id="IPR004899">
    <property type="entry name" value="Pertactin_central"/>
</dbReference>
<dbReference type="SMART" id="SM00869">
    <property type="entry name" value="Autotransporter"/>
    <property type="match status" value="1"/>
</dbReference>
<dbReference type="AlphaFoldDB" id="A0A0R2YIU8"/>
<proteinExistence type="predicted"/>
<dbReference type="InterPro" id="IPR012332">
    <property type="entry name" value="Autotransporter_pectin_lyase_C"/>
</dbReference>
<dbReference type="GO" id="GO:0019867">
    <property type="term" value="C:outer membrane"/>
    <property type="evidence" value="ECO:0007669"/>
    <property type="project" value="InterPro"/>
</dbReference>
<dbReference type="Pfam" id="PF03212">
    <property type="entry name" value="Pertactin"/>
    <property type="match status" value="1"/>
</dbReference>
<dbReference type="InterPro" id="IPR036709">
    <property type="entry name" value="Autotransporte_beta_dom_sf"/>
</dbReference>
<organism evidence="4 5">
    <name type="scientific">Pseudomonas libanensis</name>
    <dbReference type="NCBI Taxonomy" id="75588"/>
    <lineage>
        <taxon>Bacteria</taxon>
        <taxon>Pseudomonadati</taxon>
        <taxon>Pseudomonadota</taxon>
        <taxon>Gammaproteobacteria</taxon>
        <taxon>Pseudomonadales</taxon>
        <taxon>Pseudomonadaceae</taxon>
        <taxon>Pseudomonas</taxon>
    </lineage>
</organism>
<protein>
    <submittedName>
        <fullName evidence="4">Transporter</fullName>
    </submittedName>
</protein>
<dbReference type="CDD" id="cd01343">
    <property type="entry name" value="PL1_Passenger_AT"/>
    <property type="match status" value="1"/>
</dbReference>
<evidence type="ECO:0000256" key="1">
    <source>
        <dbReference type="ARBA" id="ARBA00022729"/>
    </source>
</evidence>
<dbReference type="InterPro" id="IPR011050">
    <property type="entry name" value="Pectin_lyase_fold/virulence"/>
</dbReference>
<feature type="chain" id="PRO_5006428999" evidence="2">
    <location>
        <begin position="34"/>
        <end position="757"/>
    </location>
</feature>
<sequence>MSINSRFKKHPLALALQVPAVGFLMLGATFSHATTTLHPGMERTIESGARIDDWVIGQGAHLTANAAQLRQSRVTAGTLTLNAGTKAQDIYASQGAQIYLNNAMVEARGSAGVAINLVGSQSLIRGSTVINNNGVGLSAARNFLTEDGSTAAVFDSVIQGSTTGARATAFSELNFYGSDVIATDEDGVGVLLYGGSANAVGSTITGGENGVRLSYESADLNSSSLVLDGSHVEGRNGAALLVEGDAYGTTNADIEVVNGSTLKGGNGNILEVTGGSFANMNIDGSTLFGDVVVEEGSAAKLQLNNGSWLTGQLKNVAELSVNNASHWALVGDSEVGDLKMAGGSVHFGGPNEFYQLDVDSLSGDGTFVMHTDFGSGQTDLLAVNGIAEGNHSLLLEATGSELVTAEPIRVVRTEGGDAQFALVGETVDVGAYSYGLKQEDTDWYLDPNRRGTSNSTKAVMALFNTSPTVLYGEMTLLRTRMGELRFSQGNNEGFWMRGYGNKYEVSGNQDGGGYTQNQRGFTLGIDTPLYGGDGQWVAGVMAGHSTSDIDLNRSGGGTVDSYYVGGYATWLDDESGLYFDGVVKLNRLHNEVNVSMSDGKKAKGNYTQNAVGASVEVGRHIKLDDGYFVEPYGQLNAAITQAQSYDLDNGLHAKGDRSASVVGKAGVTVGKSIQLDSGGVLQPYMRTALAHEFNHNNKVTVNGERFNNDVFGSRIEMAGGVAMSVTQNVKLHADLEHTRGKTVDQPWGVNFGVRYDF</sequence>
<keyword evidence="1 2" id="KW-0732">Signal</keyword>
<evidence type="ECO:0000313" key="4">
    <source>
        <dbReference type="EMBL" id="KRP48061.1"/>
    </source>
</evidence>
<dbReference type="PANTHER" id="PTHR35037">
    <property type="entry name" value="C-TERMINAL REGION OF AIDA-LIKE PROTEIN"/>
    <property type="match status" value="1"/>
</dbReference>
<dbReference type="SUPFAM" id="SSF51126">
    <property type="entry name" value="Pectin lyase-like"/>
    <property type="match status" value="1"/>
</dbReference>
<dbReference type="Pfam" id="PF03797">
    <property type="entry name" value="Autotransporter"/>
    <property type="match status" value="1"/>
</dbReference>
<dbReference type="InterPro" id="IPR006315">
    <property type="entry name" value="OM_autotransptr_brl_dom"/>
</dbReference>
<dbReference type="PANTHER" id="PTHR35037:SF7">
    <property type="entry name" value="AUTOTRANSPORTER"/>
    <property type="match status" value="1"/>
</dbReference>
<dbReference type="Gene3D" id="2.40.128.130">
    <property type="entry name" value="Autotransporter beta-domain"/>
    <property type="match status" value="1"/>
</dbReference>
<accession>A0A0R2YIU8</accession>
<feature type="signal peptide" evidence="2">
    <location>
        <begin position="1"/>
        <end position="33"/>
    </location>
</feature>
<dbReference type="InterPro" id="IPR003991">
    <property type="entry name" value="Pertactin_virulence_factor"/>
</dbReference>
<dbReference type="RefSeq" id="WP_057011098.1">
    <property type="nucleotide sequence ID" value="NZ_JYLH01000002.1"/>
</dbReference>
<evidence type="ECO:0000259" key="3">
    <source>
        <dbReference type="PROSITE" id="PS51208"/>
    </source>
</evidence>